<evidence type="ECO:0000256" key="1">
    <source>
        <dbReference type="ARBA" id="ARBA00004370"/>
    </source>
</evidence>
<keyword evidence="4" id="KW-1133">Transmembrane helix</keyword>
<comment type="subcellular location">
    <subcellularLocation>
        <location evidence="1">Membrane</location>
    </subcellularLocation>
</comment>
<feature type="transmembrane region" description="Helical" evidence="4">
    <location>
        <begin position="36"/>
        <end position="53"/>
    </location>
</feature>
<dbReference type="GO" id="GO:0005886">
    <property type="term" value="C:plasma membrane"/>
    <property type="evidence" value="ECO:0007669"/>
    <property type="project" value="TreeGrafter"/>
</dbReference>
<organism evidence="5 6">
    <name type="scientific">Dovyalis caffra</name>
    <dbReference type="NCBI Taxonomy" id="77055"/>
    <lineage>
        <taxon>Eukaryota</taxon>
        <taxon>Viridiplantae</taxon>
        <taxon>Streptophyta</taxon>
        <taxon>Embryophyta</taxon>
        <taxon>Tracheophyta</taxon>
        <taxon>Spermatophyta</taxon>
        <taxon>Magnoliopsida</taxon>
        <taxon>eudicotyledons</taxon>
        <taxon>Gunneridae</taxon>
        <taxon>Pentapetalae</taxon>
        <taxon>rosids</taxon>
        <taxon>fabids</taxon>
        <taxon>Malpighiales</taxon>
        <taxon>Salicaceae</taxon>
        <taxon>Flacourtieae</taxon>
        <taxon>Dovyalis</taxon>
    </lineage>
</organism>
<dbReference type="Proteomes" id="UP001314170">
    <property type="component" value="Unassembled WGS sequence"/>
</dbReference>
<evidence type="ECO:0000256" key="2">
    <source>
        <dbReference type="ARBA" id="ARBA00023136"/>
    </source>
</evidence>
<proteinExistence type="predicted"/>
<feature type="compositionally biased region" description="Polar residues" evidence="3">
    <location>
        <begin position="10"/>
        <end position="22"/>
    </location>
</feature>
<dbReference type="AlphaFoldDB" id="A0AAV1RA66"/>
<dbReference type="PANTHER" id="PTHR31234:SF55">
    <property type="entry name" value="LATE EMBRYOGENESIS ABUNDANT (LEA) HYDROXYPROLINE-RICH GLYCOPROTEIN FAMILY"/>
    <property type="match status" value="1"/>
</dbReference>
<comment type="caution">
    <text evidence="5">The sequence shown here is derived from an EMBL/GenBank/DDBJ whole genome shotgun (WGS) entry which is preliminary data.</text>
</comment>
<evidence type="ECO:0000256" key="4">
    <source>
        <dbReference type="SAM" id="Phobius"/>
    </source>
</evidence>
<dbReference type="GO" id="GO:0098542">
    <property type="term" value="P:defense response to other organism"/>
    <property type="evidence" value="ECO:0007669"/>
    <property type="project" value="InterPro"/>
</dbReference>
<evidence type="ECO:0000313" key="5">
    <source>
        <dbReference type="EMBL" id="CAK7329409.1"/>
    </source>
</evidence>
<dbReference type="Gene3D" id="2.60.40.1820">
    <property type="match status" value="1"/>
</dbReference>
<sequence>MDDEQRLLLSEQNPPSTTNIDTSTDHASKESKSDRFFLVIGVCVCTAFVLLSLPQDGRQRIPEFQINSLSLTNFNLSSYGSLRANWNVSFQIYNPMRFQIPYHEVNSIVSYKSKILSQAMVPFEQDSNNNVTLTLNVSISAVDSYVEGWVLNGIYKELQHGAVSFDVKMVIDYGYVSVFWFPMWPPQLRGVVCEDVVIAVSMGRDSGHLIDGPRKCSNSDAYL</sequence>
<evidence type="ECO:0008006" key="7">
    <source>
        <dbReference type="Google" id="ProtNLM"/>
    </source>
</evidence>
<dbReference type="EMBL" id="CAWUPB010000913">
    <property type="protein sequence ID" value="CAK7329409.1"/>
    <property type="molecule type" value="Genomic_DNA"/>
</dbReference>
<feature type="region of interest" description="Disordered" evidence="3">
    <location>
        <begin position="1"/>
        <end position="27"/>
    </location>
</feature>
<keyword evidence="6" id="KW-1185">Reference proteome</keyword>
<keyword evidence="4" id="KW-0812">Transmembrane</keyword>
<protein>
    <recommendedName>
        <fullName evidence="7">Late embryogenesis abundant protein LEA-2 subgroup domain-containing protein</fullName>
    </recommendedName>
</protein>
<dbReference type="SUPFAM" id="SSF117070">
    <property type="entry name" value="LEA14-like"/>
    <property type="match status" value="1"/>
</dbReference>
<accession>A0AAV1RA66</accession>
<evidence type="ECO:0000313" key="6">
    <source>
        <dbReference type="Proteomes" id="UP001314170"/>
    </source>
</evidence>
<gene>
    <name evidence="5" type="ORF">DCAF_LOCUS7164</name>
</gene>
<evidence type="ECO:0000256" key="3">
    <source>
        <dbReference type="SAM" id="MobiDB-lite"/>
    </source>
</evidence>
<name>A0AAV1RA66_9ROSI</name>
<keyword evidence="2 4" id="KW-0472">Membrane</keyword>
<dbReference type="PANTHER" id="PTHR31234">
    <property type="entry name" value="LATE EMBRYOGENESIS ABUNDANT (LEA) HYDROXYPROLINE-RICH GLYCOPROTEIN FAMILY"/>
    <property type="match status" value="1"/>
</dbReference>
<reference evidence="5 6" key="1">
    <citation type="submission" date="2024-01" db="EMBL/GenBank/DDBJ databases">
        <authorList>
            <person name="Waweru B."/>
        </authorList>
    </citation>
    <scope>NUCLEOTIDE SEQUENCE [LARGE SCALE GENOMIC DNA]</scope>
</reference>
<dbReference type="InterPro" id="IPR044839">
    <property type="entry name" value="NDR1-like"/>
</dbReference>